<dbReference type="EMBL" id="JAKHPH010000049">
    <property type="protein sequence ID" value="MCZ3668445.1"/>
    <property type="molecule type" value="Genomic_DNA"/>
</dbReference>
<feature type="region of interest" description="Disordered" evidence="1">
    <location>
        <begin position="1"/>
        <end position="25"/>
    </location>
</feature>
<gene>
    <name evidence="2" type="ORF">L2724_09345</name>
</gene>
<dbReference type="Proteomes" id="UP001212401">
    <property type="component" value="Unassembled WGS sequence"/>
</dbReference>
<reference evidence="2" key="1">
    <citation type="submission" date="2022-01" db="EMBL/GenBank/DDBJ databases">
        <title>VMRC isolate genome collection.</title>
        <authorList>
            <person name="France M."/>
            <person name="Rutt L."/>
            <person name="Humphrys M."/>
            <person name="Ravel J."/>
        </authorList>
    </citation>
    <scope>NUCLEOTIDE SEQUENCE</scope>
    <source>
        <strain evidence="2">C0048A1</strain>
    </source>
</reference>
<evidence type="ECO:0000313" key="2">
    <source>
        <dbReference type="EMBL" id="MCZ3668445.1"/>
    </source>
</evidence>
<dbReference type="RefSeq" id="WP_003717638.1">
    <property type="nucleotide sequence ID" value="NZ_CAJFIS010000012.1"/>
</dbReference>
<evidence type="ECO:0000256" key="1">
    <source>
        <dbReference type="SAM" id="MobiDB-lite"/>
    </source>
</evidence>
<dbReference type="GeneID" id="75081795"/>
<protein>
    <submittedName>
        <fullName evidence="2">Uncharacterized protein</fullName>
    </submittedName>
</protein>
<proteinExistence type="predicted"/>
<dbReference type="AlphaFoldDB" id="A0AAW5WV46"/>
<evidence type="ECO:0000313" key="3">
    <source>
        <dbReference type="Proteomes" id="UP001212401"/>
    </source>
</evidence>
<feature type="compositionally biased region" description="Basic and acidic residues" evidence="1">
    <location>
        <begin position="1"/>
        <end position="19"/>
    </location>
</feature>
<organism evidence="2 3">
    <name type="scientific">Limosilactobacillus vaginalis</name>
    <dbReference type="NCBI Taxonomy" id="1633"/>
    <lineage>
        <taxon>Bacteria</taxon>
        <taxon>Bacillati</taxon>
        <taxon>Bacillota</taxon>
        <taxon>Bacilli</taxon>
        <taxon>Lactobacillales</taxon>
        <taxon>Lactobacillaceae</taxon>
        <taxon>Limosilactobacillus</taxon>
    </lineage>
</organism>
<sequence>MTEDGYKYDEDGFREDLKNDPNVLHQPDADRTSWKLKVLSYDETIDVLNGDTKVQPEFKFSDEVLDKIVKEKPELKSDEDIKNLIKDKDQQILLARYNEDQANNQTISPDSEAQDKE</sequence>
<feature type="compositionally biased region" description="Polar residues" evidence="1">
    <location>
        <begin position="100"/>
        <end position="111"/>
    </location>
</feature>
<name>A0AAW5WV46_9LACO</name>
<feature type="region of interest" description="Disordered" evidence="1">
    <location>
        <begin position="97"/>
        <end position="117"/>
    </location>
</feature>
<comment type="caution">
    <text evidence="2">The sequence shown here is derived from an EMBL/GenBank/DDBJ whole genome shotgun (WGS) entry which is preliminary data.</text>
</comment>
<accession>A0AAW5WV46</accession>